<keyword evidence="2" id="KW-1185">Reference proteome</keyword>
<dbReference type="Proteomes" id="UP000242662">
    <property type="component" value="Unassembled WGS sequence"/>
</dbReference>
<evidence type="ECO:0000313" key="1">
    <source>
        <dbReference type="EMBL" id="SDB93025.1"/>
    </source>
</evidence>
<dbReference type="AlphaFoldDB" id="A0A1G6HGG9"/>
<protein>
    <submittedName>
        <fullName evidence="1">Uncharacterized protein</fullName>
    </submittedName>
</protein>
<accession>A0A1G6HGG9</accession>
<gene>
    <name evidence="1" type="ORF">SAMN05421737_103278</name>
</gene>
<organism evidence="1 2">
    <name type="scientific">Shouchella lonarensis</name>
    <dbReference type="NCBI Taxonomy" id="1464122"/>
    <lineage>
        <taxon>Bacteria</taxon>
        <taxon>Bacillati</taxon>
        <taxon>Bacillota</taxon>
        <taxon>Bacilli</taxon>
        <taxon>Bacillales</taxon>
        <taxon>Bacillaceae</taxon>
        <taxon>Shouchella</taxon>
    </lineage>
</organism>
<dbReference type="EMBL" id="FMYM01000003">
    <property type="protein sequence ID" value="SDB93025.1"/>
    <property type="molecule type" value="Genomic_DNA"/>
</dbReference>
<evidence type="ECO:0000313" key="2">
    <source>
        <dbReference type="Proteomes" id="UP000242662"/>
    </source>
</evidence>
<proteinExistence type="predicted"/>
<name>A0A1G6HGG9_9BACI</name>
<sequence>MPFTEATPPVGPVGPVGPRNDGMAVVAFIFDSNIISFLKIVSSMSATLSFTSKISCNVAVGPVMPSKVPKTYWIFSPSALMMCAKPISSIAMDANNRLTTSSRLKLISGVKFGMFACDICIPPFF</sequence>
<reference evidence="2" key="1">
    <citation type="submission" date="2016-09" db="EMBL/GenBank/DDBJ databases">
        <authorList>
            <person name="Varghese N."/>
            <person name="Submissions S."/>
        </authorList>
    </citation>
    <scope>NUCLEOTIDE SEQUENCE [LARGE SCALE GENOMIC DNA]</scope>
    <source>
        <strain evidence="2">25nlg</strain>
    </source>
</reference>